<keyword evidence="2 4" id="KW-0378">Hydrolase</keyword>
<proteinExistence type="predicted"/>
<name>A0A1U7M4Z6_TISCR</name>
<dbReference type="GO" id="GO:0005829">
    <property type="term" value="C:cytosol"/>
    <property type="evidence" value="ECO:0007669"/>
    <property type="project" value="TreeGrafter"/>
</dbReference>
<feature type="binding site" evidence="3">
    <location>
        <position position="92"/>
    </location>
    <ligand>
        <name>a divalent metal cation</name>
        <dbReference type="ChEBI" id="CHEBI:60240"/>
        <label>1</label>
    </ligand>
</feature>
<gene>
    <name evidence="4" type="primary">ycfH</name>
    <name evidence="4" type="ORF">TICRE_16750</name>
</gene>
<keyword evidence="5" id="KW-1185">Reference proteome</keyword>
<sequence length="254" mass="28913">MLIDSHAHLDDEKFEADRKYLIENLEKNGIELVVNIGADMESSRASVNLADTYDNIYAVVGVHPHSAKEITESSLKEIENLAKNKKVVAIGEIGLDYHYDNSPRDIQKKWFKKQILLAKRLDMPIVVHTREADEDTIEILKEEREGLRGVIHCFSSDRAQLKEYLNLGFFIALGGPVTFKKTDELKEVAKIIPIEKLLVETDAPYLAPHPYRGKRNEPMFVKQTANLIAELKGMTIEDLALQTNKNTKEIFNIK</sequence>
<dbReference type="InterPro" id="IPR018228">
    <property type="entry name" value="DNase_TatD-rel_CS"/>
</dbReference>
<feature type="binding site" evidence="3">
    <location>
        <position position="202"/>
    </location>
    <ligand>
        <name>a divalent metal cation</name>
        <dbReference type="ChEBI" id="CHEBI:60240"/>
        <label>1</label>
    </ligand>
</feature>
<dbReference type="InterPro" id="IPR015991">
    <property type="entry name" value="TatD/YcfH-like"/>
</dbReference>
<dbReference type="GO" id="GO:0016788">
    <property type="term" value="F:hydrolase activity, acting on ester bonds"/>
    <property type="evidence" value="ECO:0007669"/>
    <property type="project" value="InterPro"/>
</dbReference>
<evidence type="ECO:0000313" key="5">
    <source>
        <dbReference type="Proteomes" id="UP000186112"/>
    </source>
</evidence>
<reference evidence="4 5" key="1">
    <citation type="submission" date="2016-02" db="EMBL/GenBank/DDBJ databases">
        <title>Genome sequence of Tissierella creatinophila DSM 6911.</title>
        <authorList>
            <person name="Poehlein A."/>
            <person name="Daniel R."/>
        </authorList>
    </citation>
    <scope>NUCLEOTIDE SEQUENCE [LARGE SCALE GENOMIC DNA]</scope>
    <source>
        <strain evidence="4 5">DSM 6911</strain>
    </source>
</reference>
<dbReference type="PANTHER" id="PTHR46124:SF2">
    <property type="entry name" value="D-AMINOACYL-TRNA DEACYLASE"/>
    <property type="match status" value="1"/>
</dbReference>
<dbReference type="PROSITE" id="PS01091">
    <property type="entry name" value="TATD_3"/>
    <property type="match status" value="1"/>
</dbReference>
<comment type="caution">
    <text evidence="4">The sequence shown here is derived from an EMBL/GenBank/DDBJ whole genome shotgun (WGS) entry which is preliminary data.</text>
</comment>
<evidence type="ECO:0000256" key="2">
    <source>
        <dbReference type="ARBA" id="ARBA00022801"/>
    </source>
</evidence>
<dbReference type="InterPro" id="IPR001130">
    <property type="entry name" value="TatD-like"/>
</dbReference>
<evidence type="ECO:0000313" key="4">
    <source>
        <dbReference type="EMBL" id="OLS02289.1"/>
    </source>
</evidence>
<dbReference type="PIRSF" id="PIRSF005902">
    <property type="entry name" value="DNase_TatD"/>
    <property type="match status" value="1"/>
</dbReference>
<feature type="binding site" evidence="3">
    <location>
        <position position="128"/>
    </location>
    <ligand>
        <name>a divalent metal cation</name>
        <dbReference type="ChEBI" id="CHEBI:60240"/>
        <label>2</label>
    </ligand>
</feature>
<dbReference type="AlphaFoldDB" id="A0A1U7M4Z6"/>
<dbReference type="CDD" id="cd01310">
    <property type="entry name" value="TatD_DNAse"/>
    <property type="match status" value="1"/>
</dbReference>
<dbReference type="InterPro" id="IPR032466">
    <property type="entry name" value="Metal_Hydrolase"/>
</dbReference>
<dbReference type="RefSeq" id="WP_269843985.1">
    <property type="nucleotide sequence ID" value="NZ_LTDM01000032.1"/>
</dbReference>
<accession>A0A1U7M4Z6</accession>
<keyword evidence="1 3" id="KW-0479">Metal-binding</keyword>
<evidence type="ECO:0000256" key="3">
    <source>
        <dbReference type="PIRSR" id="PIRSR005902-1"/>
    </source>
</evidence>
<feature type="binding site" evidence="3">
    <location>
        <position position="152"/>
    </location>
    <ligand>
        <name>a divalent metal cation</name>
        <dbReference type="ChEBI" id="CHEBI:60240"/>
        <label>2</label>
    </ligand>
</feature>
<dbReference type="EC" id="3.1.21.-" evidence="4"/>
<dbReference type="PROSITE" id="PS01137">
    <property type="entry name" value="TATD_1"/>
    <property type="match status" value="1"/>
</dbReference>
<dbReference type="NCBIfam" id="TIGR00010">
    <property type="entry name" value="YchF/TatD family DNA exonuclease"/>
    <property type="match status" value="1"/>
</dbReference>
<evidence type="ECO:0000256" key="1">
    <source>
        <dbReference type="ARBA" id="ARBA00022723"/>
    </source>
</evidence>
<organism evidence="4 5">
    <name type="scientific">Tissierella creatinophila DSM 6911</name>
    <dbReference type="NCBI Taxonomy" id="1123403"/>
    <lineage>
        <taxon>Bacteria</taxon>
        <taxon>Bacillati</taxon>
        <taxon>Bacillota</taxon>
        <taxon>Tissierellia</taxon>
        <taxon>Tissierellales</taxon>
        <taxon>Tissierellaceae</taxon>
        <taxon>Tissierella</taxon>
    </lineage>
</organism>
<feature type="binding site" evidence="3">
    <location>
        <position position="8"/>
    </location>
    <ligand>
        <name>a divalent metal cation</name>
        <dbReference type="ChEBI" id="CHEBI:60240"/>
        <label>1</label>
    </ligand>
</feature>
<dbReference type="FunFam" id="3.20.20.140:FF:000005">
    <property type="entry name" value="TatD family hydrolase"/>
    <property type="match status" value="1"/>
</dbReference>
<dbReference type="PANTHER" id="PTHR46124">
    <property type="entry name" value="D-AMINOACYL-TRNA DEACYLASE"/>
    <property type="match status" value="1"/>
</dbReference>
<dbReference type="Proteomes" id="UP000186112">
    <property type="component" value="Unassembled WGS sequence"/>
</dbReference>
<protein>
    <submittedName>
        <fullName evidence="4">Putative deoxyribonuclease YcfH</fullName>
        <ecNumber evidence="4">3.1.21.-</ecNumber>
    </submittedName>
</protein>
<dbReference type="GO" id="GO:0004536">
    <property type="term" value="F:DNA nuclease activity"/>
    <property type="evidence" value="ECO:0007669"/>
    <property type="project" value="InterPro"/>
</dbReference>
<dbReference type="GO" id="GO:0046872">
    <property type="term" value="F:metal ion binding"/>
    <property type="evidence" value="ECO:0007669"/>
    <property type="project" value="UniProtKB-KW"/>
</dbReference>
<dbReference type="SUPFAM" id="SSF51556">
    <property type="entry name" value="Metallo-dependent hydrolases"/>
    <property type="match status" value="1"/>
</dbReference>
<dbReference type="Gene3D" id="3.20.20.140">
    <property type="entry name" value="Metal-dependent hydrolases"/>
    <property type="match status" value="1"/>
</dbReference>
<dbReference type="PROSITE" id="PS01090">
    <property type="entry name" value="TATD_2"/>
    <property type="match status" value="1"/>
</dbReference>
<feature type="binding site" evidence="3">
    <location>
        <position position="6"/>
    </location>
    <ligand>
        <name>a divalent metal cation</name>
        <dbReference type="ChEBI" id="CHEBI:60240"/>
        <label>1</label>
    </ligand>
</feature>
<dbReference type="EMBL" id="LTDM01000032">
    <property type="protein sequence ID" value="OLS02289.1"/>
    <property type="molecule type" value="Genomic_DNA"/>
</dbReference>
<dbReference type="Pfam" id="PF01026">
    <property type="entry name" value="TatD_DNase"/>
    <property type="match status" value="1"/>
</dbReference>